<evidence type="ECO:0000313" key="2">
    <source>
        <dbReference type="Proteomes" id="UP000815325"/>
    </source>
</evidence>
<gene>
    <name evidence="1" type="ORF">DUNSADRAFT_16887</name>
</gene>
<proteinExistence type="predicted"/>
<name>A0ABQ7H956_DUNSA</name>
<evidence type="ECO:0000313" key="1">
    <source>
        <dbReference type="EMBL" id="KAF5843388.1"/>
    </source>
</evidence>
<organism evidence="1 2">
    <name type="scientific">Dunaliella salina</name>
    <name type="common">Green alga</name>
    <name type="synonym">Protococcus salinus</name>
    <dbReference type="NCBI Taxonomy" id="3046"/>
    <lineage>
        <taxon>Eukaryota</taxon>
        <taxon>Viridiplantae</taxon>
        <taxon>Chlorophyta</taxon>
        <taxon>core chlorophytes</taxon>
        <taxon>Chlorophyceae</taxon>
        <taxon>CS clade</taxon>
        <taxon>Chlamydomonadales</taxon>
        <taxon>Dunaliellaceae</taxon>
        <taxon>Dunaliella</taxon>
    </lineage>
</organism>
<protein>
    <recommendedName>
        <fullName evidence="3">Encoded protein</fullName>
    </recommendedName>
</protein>
<sequence>MLFLEGHAGMPSSERAFTAFRVHGAFPHICKRFSTSVCVMHSVPLFLCLALRRCIISEGSMIRGISRLWSTALPALFCMKIRLFCIHCIY</sequence>
<evidence type="ECO:0008006" key="3">
    <source>
        <dbReference type="Google" id="ProtNLM"/>
    </source>
</evidence>
<dbReference type="EMBL" id="MU069443">
    <property type="protein sequence ID" value="KAF5843388.1"/>
    <property type="molecule type" value="Genomic_DNA"/>
</dbReference>
<comment type="caution">
    <text evidence="1">The sequence shown here is derived from an EMBL/GenBank/DDBJ whole genome shotgun (WGS) entry which is preliminary data.</text>
</comment>
<accession>A0ABQ7H956</accession>
<dbReference type="Proteomes" id="UP000815325">
    <property type="component" value="Unassembled WGS sequence"/>
</dbReference>
<keyword evidence="2" id="KW-1185">Reference proteome</keyword>
<reference evidence="1" key="1">
    <citation type="submission" date="2017-08" db="EMBL/GenBank/DDBJ databases">
        <authorList>
            <person name="Polle J.E."/>
            <person name="Barry K."/>
            <person name="Cushman J."/>
            <person name="Schmutz J."/>
            <person name="Tran D."/>
            <person name="Hathwaick L.T."/>
            <person name="Yim W.C."/>
            <person name="Jenkins J."/>
            <person name="Mckie-Krisberg Z.M."/>
            <person name="Prochnik S."/>
            <person name="Lindquist E."/>
            <person name="Dockter R.B."/>
            <person name="Adam C."/>
            <person name="Molina H."/>
            <person name="Bunkerborg J."/>
            <person name="Jin E."/>
            <person name="Buchheim M."/>
            <person name="Magnuson J."/>
        </authorList>
    </citation>
    <scope>NUCLEOTIDE SEQUENCE</scope>
    <source>
        <strain evidence="1">CCAP 19/18</strain>
    </source>
</reference>